<feature type="transmembrane region" description="Helical" evidence="7">
    <location>
        <begin position="184"/>
        <end position="209"/>
    </location>
</feature>
<dbReference type="AlphaFoldDB" id="G6XH10"/>
<reference evidence="9 10" key="1">
    <citation type="submission" date="2011-10" db="EMBL/GenBank/DDBJ databases">
        <title>Genome sequence of Gluconobacter morbifer G707, isolated from Drosophila gut.</title>
        <authorList>
            <person name="Lee W.-J."/>
            <person name="Kim E.-K."/>
        </authorList>
    </citation>
    <scope>NUCLEOTIDE SEQUENCE [LARGE SCALE GENOMIC DNA]</scope>
    <source>
        <strain evidence="9 10">G707</strain>
    </source>
</reference>
<dbReference type="Proteomes" id="UP000004949">
    <property type="component" value="Unassembled WGS sequence"/>
</dbReference>
<comment type="similarity">
    <text evidence="7">Belongs to the NRAMP family.</text>
</comment>
<dbReference type="GO" id="GO:0005384">
    <property type="term" value="F:manganese ion transmembrane transporter activity"/>
    <property type="evidence" value="ECO:0007669"/>
    <property type="project" value="TreeGrafter"/>
</dbReference>
<sequence length="456" mass="48796">MSSQPSPSDNSASGSGWRFSRDTDEDRPSLPEAFASVRVPAAGASWFRRFLAFVGPGYMVSVGYMDPGNWATDLQGGAQFGYTLLSIIMLSNLMAILLQALSARLGIATGRDLAQACRDHFHPALNIVLWLACELAIIACDLAEVIGTAVALKLLFGLPLLGGALLSIFDALIVLLLMNRGFRYLEAFVIVLLSIIALCFGIQVVAAAPPVRDVLAGLLPPTGIVTDPSMLYIAIGIIGATVMPHNLYLHSSIVQTRAYERTPAGRRDAIRWSTLDSTIALMLALFINGAILVVAAAAFHTTGHQGVAEIEDAYRLLSPILGLGMASTLFALALLAAGTNSTVTGTLAGQIIMEGFLRLRIPHWARRLLTRGLAIIPVAIVTVLYGDQGVGMLLLASQVILSLQLPFAVIPLVKFVSDKRKMGEFVISPAIRLLSWSVAAFILLLNFKLLYDTLSS</sequence>
<dbReference type="NCBIfam" id="NF001923">
    <property type="entry name" value="PRK00701.1"/>
    <property type="match status" value="1"/>
</dbReference>
<dbReference type="PATRIC" id="fig|1088869.3.peg.781"/>
<dbReference type="OrthoDB" id="9787548at2"/>
<feature type="transmembrane region" description="Helical" evidence="7">
    <location>
        <begin position="127"/>
        <end position="150"/>
    </location>
</feature>
<proteinExistence type="inferred from homology"/>
<accession>G6XH10</accession>
<evidence type="ECO:0000256" key="6">
    <source>
        <dbReference type="ARBA" id="ARBA00023136"/>
    </source>
</evidence>
<feature type="transmembrane region" description="Helical" evidence="7">
    <location>
        <begin position="84"/>
        <end position="107"/>
    </location>
</feature>
<dbReference type="InterPro" id="IPR001046">
    <property type="entry name" value="NRAMP_fam"/>
</dbReference>
<dbReference type="GO" id="GO:0005886">
    <property type="term" value="C:plasma membrane"/>
    <property type="evidence" value="ECO:0007669"/>
    <property type="project" value="UniProtKB-SubCell"/>
</dbReference>
<dbReference type="eggNOG" id="COG1914">
    <property type="taxonomic scope" value="Bacteria"/>
</dbReference>
<feature type="compositionally biased region" description="Low complexity" evidence="8">
    <location>
        <begin position="1"/>
        <end position="16"/>
    </location>
</feature>
<feature type="transmembrane region" description="Helical" evidence="7">
    <location>
        <begin position="433"/>
        <end position="451"/>
    </location>
</feature>
<keyword evidence="10" id="KW-1185">Reference proteome</keyword>
<feature type="transmembrane region" description="Helical" evidence="7">
    <location>
        <begin position="279"/>
        <end position="300"/>
    </location>
</feature>
<feature type="transmembrane region" description="Helical" evidence="7">
    <location>
        <begin position="392"/>
        <end position="413"/>
    </location>
</feature>
<evidence type="ECO:0000256" key="8">
    <source>
        <dbReference type="SAM" id="MobiDB-lite"/>
    </source>
</evidence>
<dbReference type="GO" id="GO:0034755">
    <property type="term" value="P:iron ion transmembrane transport"/>
    <property type="evidence" value="ECO:0007669"/>
    <property type="project" value="TreeGrafter"/>
</dbReference>
<evidence type="ECO:0000256" key="7">
    <source>
        <dbReference type="HAMAP-Rule" id="MF_00221"/>
    </source>
</evidence>
<evidence type="ECO:0000313" key="9">
    <source>
        <dbReference type="EMBL" id="EHH69468.1"/>
    </source>
</evidence>
<comment type="caution">
    <text evidence="9">The sequence shown here is derived from an EMBL/GenBank/DDBJ whole genome shotgun (WGS) entry which is preliminary data.</text>
</comment>
<keyword evidence="4 7" id="KW-0769">Symport</keyword>
<keyword evidence="5 7" id="KW-1133">Transmembrane helix</keyword>
<keyword evidence="6 7" id="KW-0472">Membrane</keyword>
<evidence type="ECO:0000256" key="3">
    <source>
        <dbReference type="ARBA" id="ARBA00022692"/>
    </source>
</evidence>
<keyword evidence="7" id="KW-0406">Ion transport</keyword>
<protein>
    <recommendedName>
        <fullName evidence="7">Divalent metal cation transporter MntH</fullName>
    </recommendedName>
</protein>
<dbReference type="NCBIfam" id="NF037982">
    <property type="entry name" value="Nramp_1"/>
    <property type="match status" value="1"/>
</dbReference>
<dbReference type="GO" id="GO:0015086">
    <property type="term" value="F:cadmium ion transmembrane transporter activity"/>
    <property type="evidence" value="ECO:0007669"/>
    <property type="project" value="TreeGrafter"/>
</dbReference>
<feature type="transmembrane region" description="Helical" evidence="7">
    <location>
        <begin position="229"/>
        <end position="249"/>
    </location>
</feature>
<feature type="transmembrane region" description="Helical" evidence="7">
    <location>
        <begin position="46"/>
        <end position="64"/>
    </location>
</feature>
<dbReference type="PRINTS" id="PR00447">
    <property type="entry name" value="NATRESASSCMP"/>
</dbReference>
<feature type="region of interest" description="Disordered" evidence="8">
    <location>
        <begin position="1"/>
        <end position="25"/>
    </location>
</feature>
<evidence type="ECO:0000256" key="4">
    <source>
        <dbReference type="ARBA" id="ARBA00022847"/>
    </source>
</evidence>
<dbReference type="NCBIfam" id="TIGR01197">
    <property type="entry name" value="nramp"/>
    <property type="match status" value="1"/>
</dbReference>
<dbReference type="RefSeq" id="WP_008850925.1">
    <property type="nucleotide sequence ID" value="NZ_AGQV01000001.1"/>
</dbReference>
<dbReference type="HAMAP" id="MF_00221">
    <property type="entry name" value="NRAMP"/>
    <property type="match status" value="1"/>
</dbReference>
<dbReference type="PANTHER" id="PTHR11706">
    <property type="entry name" value="SOLUTE CARRIER PROTEIN FAMILY 11 MEMBER"/>
    <property type="match status" value="1"/>
</dbReference>
<comment type="subcellular location">
    <subcellularLocation>
        <location evidence="7">Cell membrane</location>
        <topology evidence="7">Multi-pass membrane protein</topology>
    </subcellularLocation>
    <subcellularLocation>
        <location evidence="1">Membrane</location>
        <topology evidence="1">Multi-pass membrane protein</topology>
    </subcellularLocation>
</comment>
<dbReference type="PANTHER" id="PTHR11706:SF33">
    <property type="entry name" value="NATURAL RESISTANCE-ASSOCIATED MACROPHAGE PROTEIN 2"/>
    <property type="match status" value="1"/>
</dbReference>
<feature type="transmembrane region" description="Helical" evidence="7">
    <location>
        <begin position="156"/>
        <end position="177"/>
    </location>
</feature>
<evidence type="ECO:0000313" key="10">
    <source>
        <dbReference type="Proteomes" id="UP000004949"/>
    </source>
</evidence>
<comment type="function">
    <text evidence="7">H(+)-stimulated, divalent metal cation uptake system.</text>
</comment>
<keyword evidence="3 7" id="KW-0812">Transmembrane</keyword>
<keyword evidence="2 7" id="KW-0813">Transport</keyword>
<evidence type="ECO:0000256" key="1">
    <source>
        <dbReference type="ARBA" id="ARBA00004141"/>
    </source>
</evidence>
<dbReference type="Pfam" id="PF01566">
    <property type="entry name" value="Nramp"/>
    <property type="match status" value="1"/>
</dbReference>
<evidence type="ECO:0000256" key="2">
    <source>
        <dbReference type="ARBA" id="ARBA00022448"/>
    </source>
</evidence>
<gene>
    <name evidence="7" type="primary">mntH</name>
    <name evidence="9" type="ORF">GMO_07750</name>
</gene>
<keyword evidence="7" id="KW-1003">Cell membrane</keyword>
<feature type="transmembrane region" description="Helical" evidence="7">
    <location>
        <begin position="320"/>
        <end position="347"/>
    </location>
</feature>
<dbReference type="GO" id="GO:0046872">
    <property type="term" value="F:metal ion binding"/>
    <property type="evidence" value="ECO:0007669"/>
    <property type="project" value="UniProtKB-UniRule"/>
</dbReference>
<name>G6XH10_9PROT</name>
<dbReference type="GO" id="GO:0015293">
    <property type="term" value="F:symporter activity"/>
    <property type="evidence" value="ECO:0007669"/>
    <property type="project" value="UniProtKB-UniRule"/>
</dbReference>
<organism evidence="9 10">
    <name type="scientific">Gluconobacter morbifer G707</name>
    <dbReference type="NCBI Taxonomy" id="1088869"/>
    <lineage>
        <taxon>Bacteria</taxon>
        <taxon>Pseudomonadati</taxon>
        <taxon>Pseudomonadota</taxon>
        <taxon>Alphaproteobacteria</taxon>
        <taxon>Acetobacterales</taxon>
        <taxon>Acetobacteraceae</taxon>
        <taxon>Gluconobacter</taxon>
    </lineage>
</organism>
<evidence type="ECO:0000256" key="5">
    <source>
        <dbReference type="ARBA" id="ARBA00022989"/>
    </source>
</evidence>
<dbReference type="EMBL" id="AGQV01000001">
    <property type="protein sequence ID" value="EHH69468.1"/>
    <property type="molecule type" value="Genomic_DNA"/>
</dbReference>
<dbReference type="STRING" id="1088869.GMO_07750"/>
<feature type="transmembrane region" description="Helical" evidence="7">
    <location>
        <begin position="368"/>
        <end position="386"/>
    </location>
</feature>